<proteinExistence type="predicted"/>
<dbReference type="EMBL" id="SHLD01000001">
    <property type="protein sequence ID" value="RZU73718.1"/>
    <property type="molecule type" value="Genomic_DNA"/>
</dbReference>
<accession>A0A4Q8B8C6</accession>
<organism evidence="1 2">
    <name type="scientific">Micromonospora kangleipakensis</name>
    <dbReference type="NCBI Taxonomy" id="1077942"/>
    <lineage>
        <taxon>Bacteria</taxon>
        <taxon>Bacillati</taxon>
        <taxon>Actinomycetota</taxon>
        <taxon>Actinomycetes</taxon>
        <taxon>Micromonosporales</taxon>
        <taxon>Micromonosporaceae</taxon>
        <taxon>Micromonospora</taxon>
    </lineage>
</organism>
<evidence type="ECO:0000313" key="2">
    <source>
        <dbReference type="Proteomes" id="UP000294114"/>
    </source>
</evidence>
<dbReference type="RefSeq" id="WP_165439912.1">
    <property type="nucleotide sequence ID" value="NZ_SHLD01000001.1"/>
</dbReference>
<protein>
    <recommendedName>
        <fullName evidence="3">PepSY domain-containing protein</fullName>
    </recommendedName>
</protein>
<comment type="caution">
    <text evidence="1">The sequence shown here is derived from an EMBL/GenBank/DDBJ whole genome shotgun (WGS) entry which is preliminary data.</text>
</comment>
<sequence>MWSFTVVKGGAGLEVKVDRGNGTVVEIERKWADDHGGDRTDERDDD</sequence>
<gene>
    <name evidence="1" type="ORF">EV384_2138</name>
</gene>
<evidence type="ECO:0000313" key="1">
    <source>
        <dbReference type="EMBL" id="RZU73718.1"/>
    </source>
</evidence>
<dbReference type="AlphaFoldDB" id="A0A4Q8B8C6"/>
<evidence type="ECO:0008006" key="3">
    <source>
        <dbReference type="Google" id="ProtNLM"/>
    </source>
</evidence>
<name>A0A4Q8B8C6_9ACTN</name>
<reference evidence="1 2" key="1">
    <citation type="submission" date="2019-02" db="EMBL/GenBank/DDBJ databases">
        <title>Sequencing the genomes of 1000 actinobacteria strains.</title>
        <authorList>
            <person name="Klenk H.-P."/>
        </authorList>
    </citation>
    <scope>NUCLEOTIDE SEQUENCE [LARGE SCALE GENOMIC DNA]</scope>
    <source>
        <strain evidence="1 2">DSM 45612</strain>
    </source>
</reference>
<dbReference type="Proteomes" id="UP000294114">
    <property type="component" value="Unassembled WGS sequence"/>
</dbReference>
<keyword evidence="2" id="KW-1185">Reference proteome</keyword>